<name>A0A1I8NY79_STOCA</name>
<evidence type="ECO:0000256" key="8">
    <source>
        <dbReference type="ARBA" id="ARBA00055682"/>
    </source>
</evidence>
<keyword evidence="5 10" id="KW-0175">Coiled coil</keyword>
<keyword evidence="3 9" id="KW-0547">Nucleotide-binding</keyword>
<dbReference type="PANTHER" id="PTHR21231:SF8">
    <property type="entry name" value="GPN-LOOP GTPASE 1"/>
    <property type="match status" value="1"/>
</dbReference>
<evidence type="ECO:0000313" key="13">
    <source>
        <dbReference type="Proteomes" id="UP000095300"/>
    </source>
</evidence>
<evidence type="ECO:0000313" key="12">
    <source>
        <dbReference type="EnsemblMetazoa" id="SCAU003124-PA"/>
    </source>
</evidence>
<dbReference type="PANTHER" id="PTHR21231">
    <property type="entry name" value="XPA-BINDING PROTEIN 1-RELATED"/>
    <property type="match status" value="1"/>
</dbReference>
<dbReference type="GO" id="GO:0005737">
    <property type="term" value="C:cytoplasm"/>
    <property type="evidence" value="ECO:0007669"/>
    <property type="project" value="UniProtKB-SubCell"/>
</dbReference>
<keyword evidence="13" id="KW-1185">Reference proteome</keyword>
<feature type="region of interest" description="Disordered" evidence="11">
    <location>
        <begin position="322"/>
        <end position="351"/>
    </location>
</feature>
<comment type="subunit">
    <text evidence="9">Binds to RNA polymerase II.</text>
</comment>
<dbReference type="AlphaFoldDB" id="A0A1I8NY79"/>
<evidence type="ECO:0000256" key="11">
    <source>
        <dbReference type="SAM" id="MobiDB-lite"/>
    </source>
</evidence>
<evidence type="ECO:0000256" key="9">
    <source>
        <dbReference type="RuleBase" id="RU365059"/>
    </source>
</evidence>
<dbReference type="EC" id="3.6.5.-" evidence="9"/>
<evidence type="ECO:0000256" key="7">
    <source>
        <dbReference type="ARBA" id="ARBA00023242"/>
    </source>
</evidence>
<comment type="subcellular location">
    <subcellularLocation>
        <location evidence="9">Cytoplasm</location>
    </subcellularLocation>
    <subcellularLocation>
        <location evidence="9">Nucleus</location>
    </subcellularLocation>
</comment>
<evidence type="ECO:0000256" key="1">
    <source>
        <dbReference type="ARBA" id="ARBA00005290"/>
    </source>
</evidence>
<dbReference type="GO" id="GO:0005634">
    <property type="term" value="C:nucleus"/>
    <property type="evidence" value="ECO:0007669"/>
    <property type="project" value="UniProtKB-SubCell"/>
</dbReference>
<dbReference type="Pfam" id="PF03029">
    <property type="entry name" value="ATP_bind_1"/>
    <property type="match status" value="1"/>
</dbReference>
<dbReference type="EnsemblMetazoa" id="SCAU003124-RA">
    <property type="protein sequence ID" value="SCAU003124-PA"/>
    <property type="gene ID" value="SCAU003124"/>
</dbReference>
<evidence type="ECO:0000256" key="5">
    <source>
        <dbReference type="ARBA" id="ARBA00023054"/>
    </source>
</evidence>
<dbReference type="OrthoDB" id="243313at2759"/>
<reference evidence="12" key="1">
    <citation type="submission" date="2020-05" db="UniProtKB">
        <authorList>
            <consortium name="EnsemblMetazoa"/>
        </authorList>
    </citation>
    <scope>IDENTIFICATION</scope>
    <source>
        <strain evidence="12">USDA</strain>
    </source>
</reference>
<organism evidence="12 13">
    <name type="scientific">Stomoxys calcitrans</name>
    <name type="common">Stable fly</name>
    <name type="synonym">Conops calcitrans</name>
    <dbReference type="NCBI Taxonomy" id="35570"/>
    <lineage>
        <taxon>Eukaryota</taxon>
        <taxon>Metazoa</taxon>
        <taxon>Ecdysozoa</taxon>
        <taxon>Arthropoda</taxon>
        <taxon>Hexapoda</taxon>
        <taxon>Insecta</taxon>
        <taxon>Pterygota</taxon>
        <taxon>Neoptera</taxon>
        <taxon>Endopterygota</taxon>
        <taxon>Diptera</taxon>
        <taxon>Brachycera</taxon>
        <taxon>Muscomorpha</taxon>
        <taxon>Muscoidea</taxon>
        <taxon>Muscidae</taxon>
        <taxon>Stomoxys</taxon>
    </lineage>
</organism>
<dbReference type="InterPro" id="IPR030230">
    <property type="entry name" value="Gpn1/Npa3/XAB1"/>
</dbReference>
<sequence length="376" mass="42614">MADSDKTPLSVENGPQSSPICLIVLGMAGSGKTTFVQKLTQTSFEQFKPYVINLDPACRETPYHANIDIRDTVNYKEVMKQYKLGPNGGIVTSLNLFATKFEKVVELVRRAGTQGHKWCIIDTPGQIEVFTWSASGTIITEALATMFPTIVVYVMDVVRSVSPTTFMSNMLYACSILYKARLPFVVVMNKIDMQDHDFAVEWMTDFEAFQEALEKEQNYISNLTRTMSLTLDEFYCGLKTCGISSKTGIGFDVFFNLIAEGALEYENDYKAEYNKLREEKLREQNKKQEEKLMEIAKSKGAGSEILLTGFVEEVSSGRELSDVYLKHPGNESSEDEEGNEEEAPSTFQIEQVEEQNFQQFVQNRIDTQKEKNKQMM</sequence>
<dbReference type="Proteomes" id="UP000095300">
    <property type="component" value="Unassembled WGS sequence"/>
</dbReference>
<evidence type="ECO:0000256" key="3">
    <source>
        <dbReference type="ARBA" id="ARBA00022741"/>
    </source>
</evidence>
<dbReference type="InterPro" id="IPR004130">
    <property type="entry name" value="Gpn"/>
</dbReference>
<evidence type="ECO:0000256" key="4">
    <source>
        <dbReference type="ARBA" id="ARBA00022801"/>
    </source>
</evidence>
<dbReference type="GO" id="GO:0005525">
    <property type="term" value="F:GTP binding"/>
    <property type="evidence" value="ECO:0007669"/>
    <property type="project" value="UniProtKB-KW"/>
</dbReference>
<dbReference type="FunFam" id="3.40.50.300:FF:000888">
    <property type="entry name" value="GPN-loop GTPase 1"/>
    <property type="match status" value="1"/>
</dbReference>
<evidence type="ECO:0000256" key="6">
    <source>
        <dbReference type="ARBA" id="ARBA00023134"/>
    </source>
</evidence>
<keyword evidence="6 9" id="KW-0342">GTP-binding</keyword>
<evidence type="ECO:0000256" key="2">
    <source>
        <dbReference type="ARBA" id="ARBA00022490"/>
    </source>
</evidence>
<keyword evidence="4 9" id="KW-0378">Hydrolase</keyword>
<keyword evidence="2 9" id="KW-0963">Cytoplasm</keyword>
<feature type="coiled-coil region" evidence="10">
    <location>
        <begin position="266"/>
        <end position="298"/>
    </location>
</feature>
<feature type="compositionally biased region" description="Acidic residues" evidence="11">
    <location>
        <begin position="332"/>
        <end position="343"/>
    </location>
</feature>
<dbReference type="Gene3D" id="3.40.50.300">
    <property type="entry name" value="P-loop containing nucleotide triphosphate hydrolases"/>
    <property type="match status" value="1"/>
</dbReference>
<protein>
    <recommendedName>
        <fullName evidence="9">GPN-loop GTPase</fullName>
        <ecNumber evidence="9">3.6.5.-</ecNumber>
    </recommendedName>
</protein>
<dbReference type="SUPFAM" id="SSF52540">
    <property type="entry name" value="P-loop containing nucleoside triphosphate hydrolases"/>
    <property type="match status" value="1"/>
</dbReference>
<keyword evidence="7" id="KW-0539">Nucleus</keyword>
<comment type="similarity">
    <text evidence="1 9">Belongs to the GPN-loop GTPase family.</text>
</comment>
<dbReference type="KEGG" id="scac:106087897"/>
<dbReference type="STRING" id="35570.A0A1I8NY79"/>
<dbReference type="GO" id="GO:0003924">
    <property type="term" value="F:GTPase activity"/>
    <property type="evidence" value="ECO:0007669"/>
    <property type="project" value="InterPro"/>
</dbReference>
<accession>A0A1I8NY79</accession>
<dbReference type="VEuPathDB" id="VectorBase:SCAU003124"/>
<evidence type="ECO:0000256" key="10">
    <source>
        <dbReference type="SAM" id="Coils"/>
    </source>
</evidence>
<proteinExistence type="inferred from homology"/>
<comment type="function">
    <text evidence="8 9">Small GTPase required for proper nuclear import of RNA polymerase II (RNAPII). May act at an RNAP assembly step prior to nuclear import.</text>
</comment>
<gene>
    <name evidence="12" type="primary">106087897</name>
</gene>
<dbReference type="CDD" id="cd17870">
    <property type="entry name" value="GPN1"/>
    <property type="match status" value="1"/>
</dbReference>
<dbReference type="InterPro" id="IPR027417">
    <property type="entry name" value="P-loop_NTPase"/>
</dbReference>